<feature type="transmembrane region" description="Helical" evidence="8">
    <location>
        <begin position="209"/>
        <end position="231"/>
    </location>
</feature>
<dbReference type="AlphaFoldDB" id="A0A6B2LCX9"/>
<evidence type="ECO:0000256" key="7">
    <source>
        <dbReference type="ARBA" id="ARBA00024041"/>
    </source>
</evidence>
<dbReference type="GO" id="GO:0015203">
    <property type="term" value="F:polyamine transmembrane transporter activity"/>
    <property type="evidence" value="ECO:0007669"/>
    <property type="project" value="UniProtKB-ARBA"/>
</dbReference>
<dbReference type="InterPro" id="IPR044566">
    <property type="entry name" value="RMV1-like"/>
</dbReference>
<feature type="transmembrane region" description="Helical" evidence="8">
    <location>
        <begin position="80"/>
        <end position="100"/>
    </location>
</feature>
<comment type="similarity">
    <text evidence="7">Belongs to the amino acid-polyamine-organocation (APC) superfamily. Polyamine:cation symporter (PHS) (TC 2.A.3.12) family.</text>
</comment>
<dbReference type="EMBL" id="GIBP01005934">
    <property type="protein sequence ID" value="NDV34903.1"/>
    <property type="molecule type" value="Transcribed_RNA"/>
</dbReference>
<sequence>MMIMTFFWTCGAPFGIESAVGAGGALLVMLVVVFVSFFWALPQAMMSLELSLMIQYNGGNVVWVRRAFGNFVGFVGGHSYLISNFITLSLLTILFVEYLPFPFTDLQKHLVRLALVSTVVSVNIKGTQWVSNISSLLLVIIFCPFLLELLLALTYKTELHFGALLDIPPPSEINWGVLISTTVWAFGSFDSIGAIAGEVKGGKSAFISGVLGSFPLLIANYIIPIVIAYVIDPHWKSWGLLNWALWGCGLSGVSCLAWTLADFGVCDC</sequence>
<evidence type="ECO:0000313" key="9">
    <source>
        <dbReference type="EMBL" id="NDV34903.1"/>
    </source>
</evidence>
<dbReference type="PANTHER" id="PTHR45826">
    <property type="entry name" value="POLYAMINE TRANSPORTER PUT1"/>
    <property type="match status" value="1"/>
</dbReference>
<evidence type="ECO:0000256" key="3">
    <source>
        <dbReference type="ARBA" id="ARBA00022475"/>
    </source>
</evidence>
<feature type="transmembrane region" description="Helical" evidence="8">
    <location>
        <begin position="136"/>
        <end position="155"/>
    </location>
</feature>
<feature type="transmembrane region" description="Helical" evidence="8">
    <location>
        <begin position="20"/>
        <end position="41"/>
    </location>
</feature>
<keyword evidence="3" id="KW-1003">Cell membrane</keyword>
<name>A0A6B2LCX9_9EUKA</name>
<keyword evidence="6 8" id="KW-0472">Membrane</keyword>
<evidence type="ECO:0000256" key="1">
    <source>
        <dbReference type="ARBA" id="ARBA00004651"/>
    </source>
</evidence>
<protein>
    <recommendedName>
        <fullName evidence="10">Amino acid permease/ SLC12A domain-containing protein</fullName>
    </recommendedName>
</protein>
<feature type="transmembrane region" description="Helical" evidence="8">
    <location>
        <begin position="175"/>
        <end position="197"/>
    </location>
</feature>
<evidence type="ECO:0000256" key="5">
    <source>
        <dbReference type="ARBA" id="ARBA00022989"/>
    </source>
</evidence>
<keyword evidence="4 8" id="KW-0812">Transmembrane</keyword>
<dbReference type="GO" id="GO:0005886">
    <property type="term" value="C:plasma membrane"/>
    <property type="evidence" value="ECO:0007669"/>
    <property type="project" value="UniProtKB-SubCell"/>
</dbReference>
<evidence type="ECO:0000256" key="8">
    <source>
        <dbReference type="SAM" id="Phobius"/>
    </source>
</evidence>
<evidence type="ECO:0000256" key="2">
    <source>
        <dbReference type="ARBA" id="ARBA00022448"/>
    </source>
</evidence>
<reference evidence="9" key="1">
    <citation type="journal article" date="2020" name="J. Eukaryot. Microbiol.">
        <title>De novo Sequencing, Assembly and Annotation of the Transcriptome for the Free-Living Testate Amoeba Arcella intermedia.</title>
        <authorList>
            <person name="Ribeiro G.M."/>
            <person name="Porfirio-Sousa A.L."/>
            <person name="Maurer-Alcala X.X."/>
            <person name="Katz L.A."/>
            <person name="Lahr D.J.G."/>
        </authorList>
    </citation>
    <scope>NUCLEOTIDE SEQUENCE</scope>
</reference>
<dbReference type="Pfam" id="PF13520">
    <property type="entry name" value="AA_permease_2"/>
    <property type="match status" value="1"/>
</dbReference>
<keyword evidence="5 8" id="KW-1133">Transmembrane helix</keyword>
<accession>A0A6B2LCX9</accession>
<keyword evidence="2" id="KW-0813">Transport</keyword>
<organism evidence="9">
    <name type="scientific">Arcella intermedia</name>
    <dbReference type="NCBI Taxonomy" id="1963864"/>
    <lineage>
        <taxon>Eukaryota</taxon>
        <taxon>Amoebozoa</taxon>
        <taxon>Tubulinea</taxon>
        <taxon>Elardia</taxon>
        <taxon>Arcellinida</taxon>
        <taxon>Sphaerothecina</taxon>
        <taxon>Arcellidae</taxon>
        <taxon>Arcella</taxon>
    </lineage>
</organism>
<evidence type="ECO:0000256" key="4">
    <source>
        <dbReference type="ARBA" id="ARBA00022692"/>
    </source>
</evidence>
<dbReference type="PANTHER" id="PTHR45826:SF2">
    <property type="entry name" value="AMINO ACID TRANSPORTER"/>
    <property type="match status" value="1"/>
</dbReference>
<proteinExistence type="inferred from homology"/>
<evidence type="ECO:0008006" key="10">
    <source>
        <dbReference type="Google" id="ProtNLM"/>
    </source>
</evidence>
<evidence type="ECO:0000256" key="6">
    <source>
        <dbReference type="ARBA" id="ARBA00023136"/>
    </source>
</evidence>
<comment type="subcellular location">
    <subcellularLocation>
        <location evidence="1">Cell membrane</location>
        <topology evidence="1">Multi-pass membrane protein</topology>
    </subcellularLocation>
</comment>
<feature type="transmembrane region" description="Helical" evidence="8">
    <location>
        <begin position="243"/>
        <end position="265"/>
    </location>
</feature>
<dbReference type="InterPro" id="IPR002293">
    <property type="entry name" value="AA/rel_permease1"/>
</dbReference>
<dbReference type="Gene3D" id="1.20.1740.10">
    <property type="entry name" value="Amino acid/polyamine transporter I"/>
    <property type="match status" value="1"/>
</dbReference>